<feature type="transmembrane region" description="Helical" evidence="8">
    <location>
        <begin position="185"/>
        <end position="202"/>
    </location>
</feature>
<evidence type="ECO:0000256" key="7">
    <source>
        <dbReference type="ARBA" id="ARBA00023136"/>
    </source>
</evidence>
<feature type="transmembrane region" description="Helical" evidence="8">
    <location>
        <begin position="326"/>
        <end position="346"/>
    </location>
</feature>
<keyword evidence="3" id="KW-0813">Transport</keyword>
<dbReference type="RefSeq" id="WP_066245169.1">
    <property type="nucleotide sequence ID" value="NZ_LRFC01000038.1"/>
</dbReference>
<feature type="transmembrane region" description="Helical" evidence="8">
    <location>
        <begin position="112"/>
        <end position="128"/>
    </location>
</feature>
<dbReference type="AlphaFoldDB" id="A0A161RS09"/>
<dbReference type="Proteomes" id="UP000076567">
    <property type="component" value="Unassembled WGS sequence"/>
</dbReference>
<feature type="transmembrane region" description="Helical" evidence="8">
    <location>
        <begin position="76"/>
        <end position="100"/>
    </location>
</feature>
<evidence type="ECO:0000313" key="10">
    <source>
        <dbReference type="Proteomes" id="UP000076567"/>
    </source>
</evidence>
<evidence type="ECO:0000256" key="8">
    <source>
        <dbReference type="SAM" id="Phobius"/>
    </source>
</evidence>
<evidence type="ECO:0000313" key="9">
    <source>
        <dbReference type="EMBL" id="KZE64119.1"/>
    </source>
</evidence>
<keyword evidence="4" id="KW-0309">Germination</keyword>
<comment type="caution">
    <text evidence="9">The sequence shown here is derived from an EMBL/GenBank/DDBJ whole genome shotgun (WGS) entry which is preliminary data.</text>
</comment>
<dbReference type="Gene3D" id="1.20.1740.10">
    <property type="entry name" value="Amino acid/polyamine transporter I"/>
    <property type="match status" value="1"/>
</dbReference>
<evidence type="ECO:0000256" key="2">
    <source>
        <dbReference type="ARBA" id="ARBA00007998"/>
    </source>
</evidence>
<feature type="transmembrane region" description="Helical" evidence="8">
    <location>
        <begin position="7"/>
        <end position="27"/>
    </location>
</feature>
<gene>
    <name evidence="9" type="ORF">AWM68_13515</name>
</gene>
<feature type="transmembrane region" description="Helical" evidence="8">
    <location>
        <begin position="300"/>
        <end position="320"/>
    </location>
</feature>
<keyword evidence="6 8" id="KW-1133">Transmembrane helix</keyword>
<keyword evidence="5 8" id="KW-0812">Transmembrane</keyword>
<dbReference type="InterPro" id="IPR004761">
    <property type="entry name" value="Spore_GerAB"/>
</dbReference>
<evidence type="ECO:0000256" key="6">
    <source>
        <dbReference type="ARBA" id="ARBA00022989"/>
    </source>
</evidence>
<feature type="transmembrane region" description="Helical" evidence="8">
    <location>
        <begin position="214"/>
        <end position="243"/>
    </location>
</feature>
<comment type="similarity">
    <text evidence="2">Belongs to the amino acid-polyamine-organocation (APC) superfamily. Spore germination protein (SGP) (TC 2.A.3.9) family.</text>
</comment>
<keyword evidence="10" id="KW-1185">Reference proteome</keyword>
<reference evidence="10" key="1">
    <citation type="submission" date="2016-01" db="EMBL/GenBank/DDBJ databases">
        <title>Draft genome of Chromobacterium sp. F49.</title>
        <authorList>
            <person name="Hong K.W."/>
        </authorList>
    </citation>
    <scope>NUCLEOTIDE SEQUENCE [LARGE SCALE GENOMIC DNA]</scope>
    <source>
        <strain evidence="10">P7IIIA</strain>
    </source>
</reference>
<comment type="subcellular location">
    <subcellularLocation>
        <location evidence="1">Membrane</location>
        <topology evidence="1">Multi-pass membrane protein</topology>
    </subcellularLocation>
</comment>
<dbReference type="NCBIfam" id="TIGR00912">
    <property type="entry name" value="2A0309"/>
    <property type="match status" value="1"/>
</dbReference>
<evidence type="ECO:0000256" key="1">
    <source>
        <dbReference type="ARBA" id="ARBA00004141"/>
    </source>
</evidence>
<accession>A0A161RS09</accession>
<dbReference type="Pfam" id="PF03845">
    <property type="entry name" value="Spore_permease"/>
    <property type="match status" value="1"/>
</dbReference>
<dbReference type="GO" id="GO:0016020">
    <property type="term" value="C:membrane"/>
    <property type="evidence" value="ECO:0007669"/>
    <property type="project" value="UniProtKB-SubCell"/>
</dbReference>
<feature type="transmembrane region" description="Helical" evidence="8">
    <location>
        <begin position="140"/>
        <end position="158"/>
    </location>
</feature>
<dbReference type="PANTHER" id="PTHR34975:SF2">
    <property type="entry name" value="SPORE GERMINATION PROTEIN A2"/>
    <property type="match status" value="1"/>
</dbReference>
<keyword evidence="7 8" id="KW-0472">Membrane</keyword>
<feature type="transmembrane region" description="Helical" evidence="8">
    <location>
        <begin position="39"/>
        <end position="56"/>
    </location>
</feature>
<organism evidence="9 10">
    <name type="scientific">Fictibacillus phosphorivorans</name>
    <dbReference type="NCBI Taxonomy" id="1221500"/>
    <lineage>
        <taxon>Bacteria</taxon>
        <taxon>Bacillati</taxon>
        <taxon>Bacillota</taxon>
        <taxon>Bacilli</taxon>
        <taxon>Bacillales</taxon>
        <taxon>Fictibacillaceae</taxon>
        <taxon>Fictibacillus</taxon>
    </lineage>
</organism>
<protein>
    <submittedName>
        <fullName evidence="9">Uncharacterized protein</fullName>
    </submittedName>
</protein>
<evidence type="ECO:0000256" key="5">
    <source>
        <dbReference type="ARBA" id="ARBA00022692"/>
    </source>
</evidence>
<feature type="transmembrane region" description="Helical" evidence="8">
    <location>
        <begin position="263"/>
        <end position="288"/>
    </location>
</feature>
<sequence>MLTNKNLFFLIIQAQIGIGILGLPYILYNHVQQDGWMSLLIAGVLAQGIIIILVALSRSSPKETFYELNHRLLGNFLAKIVNILYVLYFISFSMLLMILVTDVINTWILHQTPRWAIILMLLIATSYIAKEQIVTISRAFLFFSFLFIVLIFLLILVYPQDIHFGRLQPVGSNSFTDIVKASPDAFVSLIGFELILFIMPYIKNPKTSLKVLSFANLFSLTLYIFLFITCVISFSGVQFSLIHEPLLYLFRGMSFQFVERIDIIFLSFWIVPISTTLVIQLFNASLGVQNIFSFQRKKSVYILAIILLCLGLFPISFSMKESLSSIMIYLNIIFVFIFPALLLIIAKLKGIKG</sequence>
<proteinExistence type="inferred from homology"/>
<dbReference type="GO" id="GO:0009847">
    <property type="term" value="P:spore germination"/>
    <property type="evidence" value="ECO:0007669"/>
    <property type="project" value="InterPro"/>
</dbReference>
<evidence type="ECO:0000256" key="3">
    <source>
        <dbReference type="ARBA" id="ARBA00022448"/>
    </source>
</evidence>
<dbReference type="EMBL" id="LRFC01000038">
    <property type="protein sequence ID" value="KZE64119.1"/>
    <property type="molecule type" value="Genomic_DNA"/>
</dbReference>
<evidence type="ECO:0000256" key="4">
    <source>
        <dbReference type="ARBA" id="ARBA00022544"/>
    </source>
</evidence>
<dbReference type="PANTHER" id="PTHR34975">
    <property type="entry name" value="SPORE GERMINATION PROTEIN A2"/>
    <property type="match status" value="1"/>
</dbReference>
<name>A0A161RS09_9BACL</name>